<evidence type="ECO:0000256" key="4">
    <source>
        <dbReference type="ARBA" id="ARBA00022695"/>
    </source>
</evidence>
<keyword evidence="7" id="KW-0378">Hydrolase</keyword>
<organism evidence="10 11">
    <name type="scientific">Oceanodroma tethys</name>
    <name type="common">Wedge-rumped storm-petrel</name>
    <name type="synonym">Hydrobates tethys</name>
    <dbReference type="NCBI Taxonomy" id="79633"/>
    <lineage>
        <taxon>Eukaryota</taxon>
        <taxon>Metazoa</taxon>
        <taxon>Chordata</taxon>
        <taxon>Craniata</taxon>
        <taxon>Vertebrata</taxon>
        <taxon>Euteleostomi</taxon>
        <taxon>Archelosauria</taxon>
        <taxon>Archosauria</taxon>
        <taxon>Dinosauria</taxon>
        <taxon>Saurischia</taxon>
        <taxon>Theropoda</taxon>
        <taxon>Coelurosauria</taxon>
        <taxon>Aves</taxon>
        <taxon>Neognathae</taxon>
        <taxon>Neoaves</taxon>
        <taxon>Aequornithes</taxon>
        <taxon>Procellariiformes</taxon>
        <taxon>Hydrobatidae</taxon>
        <taxon>Oceanodroma</taxon>
    </lineage>
</organism>
<dbReference type="SUPFAM" id="SSF56672">
    <property type="entry name" value="DNA/RNA polymerases"/>
    <property type="match status" value="1"/>
</dbReference>
<protein>
    <recommendedName>
        <fullName evidence="2">ribonuclease H</fullName>
        <ecNumber evidence="2">3.1.26.4</ecNumber>
    </recommendedName>
</protein>
<keyword evidence="3" id="KW-0808">Transferase</keyword>
<dbReference type="PANTHER" id="PTHR41694">
    <property type="entry name" value="ENDOGENOUS RETROVIRUS GROUP K MEMBER POL PROTEIN"/>
    <property type="match status" value="1"/>
</dbReference>
<feature type="non-terminal residue" evidence="10">
    <location>
        <position position="101"/>
    </location>
</feature>
<dbReference type="GO" id="GO:0035613">
    <property type="term" value="F:RNA stem-loop binding"/>
    <property type="evidence" value="ECO:0007669"/>
    <property type="project" value="TreeGrafter"/>
</dbReference>
<evidence type="ECO:0000313" key="10">
    <source>
        <dbReference type="EMBL" id="NXH78922.1"/>
    </source>
</evidence>
<comment type="caution">
    <text evidence="10">The sequence shown here is derived from an EMBL/GenBank/DDBJ whole genome shotgun (WGS) entry which is preliminary data.</text>
</comment>
<dbReference type="InterPro" id="IPR043128">
    <property type="entry name" value="Rev_trsase/Diguanyl_cyclase"/>
</dbReference>
<dbReference type="Proteomes" id="UP000527232">
    <property type="component" value="Unassembled WGS sequence"/>
</dbReference>
<keyword evidence="8" id="KW-0695">RNA-directed DNA polymerase</keyword>
<dbReference type="EMBL" id="VWZR01019423">
    <property type="protein sequence ID" value="NXH78922.1"/>
    <property type="molecule type" value="Genomic_DNA"/>
</dbReference>
<evidence type="ECO:0000256" key="8">
    <source>
        <dbReference type="ARBA" id="ARBA00022918"/>
    </source>
</evidence>
<evidence type="ECO:0000256" key="3">
    <source>
        <dbReference type="ARBA" id="ARBA00022679"/>
    </source>
</evidence>
<dbReference type="AlphaFoldDB" id="A0A7K9MW70"/>
<keyword evidence="6" id="KW-0255">Endonuclease</keyword>
<dbReference type="PROSITE" id="PS50878">
    <property type="entry name" value="RT_POL"/>
    <property type="match status" value="1"/>
</dbReference>
<reference evidence="10 11" key="1">
    <citation type="submission" date="2019-09" db="EMBL/GenBank/DDBJ databases">
        <title>Bird 10,000 Genomes (B10K) Project - Family phase.</title>
        <authorList>
            <person name="Zhang G."/>
        </authorList>
    </citation>
    <scope>NUCLEOTIDE SEQUENCE [LARGE SCALE GENOMIC DNA]</scope>
    <source>
        <strain evidence="10">B10K-DU-001-32</strain>
        <tissue evidence="10">Muscle</tissue>
    </source>
</reference>
<evidence type="ECO:0000313" key="11">
    <source>
        <dbReference type="Proteomes" id="UP000527232"/>
    </source>
</evidence>
<keyword evidence="4" id="KW-0548">Nucleotidyltransferase</keyword>
<evidence type="ECO:0000256" key="6">
    <source>
        <dbReference type="ARBA" id="ARBA00022759"/>
    </source>
</evidence>
<evidence type="ECO:0000256" key="2">
    <source>
        <dbReference type="ARBA" id="ARBA00012180"/>
    </source>
</evidence>
<evidence type="ECO:0000256" key="5">
    <source>
        <dbReference type="ARBA" id="ARBA00022722"/>
    </source>
</evidence>
<name>A0A7K9MW70_OCETE</name>
<sequence length="101" mass="11543">SLTVIDLKDCFFNIPLHPEDSPKFAFSVPSVNMQAPLQRYQWVVLPQGMKNSPTICQWYVAKVLSPVRTKMPCVLLYHYMDDILVAAQHHEVMEEAVALVI</sequence>
<dbReference type="GO" id="GO:0004523">
    <property type="term" value="F:RNA-DNA hybrid ribonuclease activity"/>
    <property type="evidence" value="ECO:0007669"/>
    <property type="project" value="UniProtKB-EC"/>
</dbReference>
<evidence type="ECO:0000256" key="7">
    <source>
        <dbReference type="ARBA" id="ARBA00022801"/>
    </source>
</evidence>
<keyword evidence="5" id="KW-0540">Nuclease</keyword>
<feature type="domain" description="Reverse transcriptase" evidence="9">
    <location>
        <begin position="1"/>
        <end position="101"/>
    </location>
</feature>
<dbReference type="GO" id="GO:0003964">
    <property type="term" value="F:RNA-directed DNA polymerase activity"/>
    <property type="evidence" value="ECO:0007669"/>
    <property type="project" value="UniProtKB-KW"/>
</dbReference>
<dbReference type="PANTHER" id="PTHR41694:SF3">
    <property type="entry name" value="RNA-DIRECTED DNA POLYMERASE-RELATED"/>
    <property type="match status" value="1"/>
</dbReference>
<proteinExistence type="inferred from homology"/>
<dbReference type="Gene3D" id="3.30.70.270">
    <property type="match status" value="2"/>
</dbReference>
<evidence type="ECO:0000259" key="9">
    <source>
        <dbReference type="PROSITE" id="PS50878"/>
    </source>
</evidence>
<dbReference type="InterPro" id="IPR000477">
    <property type="entry name" value="RT_dom"/>
</dbReference>
<dbReference type="Pfam" id="PF00078">
    <property type="entry name" value="RVT_1"/>
    <property type="match status" value="1"/>
</dbReference>
<dbReference type="InterPro" id="IPR043502">
    <property type="entry name" value="DNA/RNA_pol_sf"/>
</dbReference>
<gene>
    <name evidence="10" type="primary">Ervk25_2</name>
    <name evidence="10" type="ORF">HYDTET_R15785</name>
</gene>
<comment type="similarity">
    <text evidence="1">Belongs to the beta type-B retroviral polymerase family. HERV class-II K(HML-2) pol subfamily.</text>
</comment>
<accession>A0A7K9MW70</accession>
<evidence type="ECO:0000256" key="1">
    <source>
        <dbReference type="ARBA" id="ARBA00010879"/>
    </source>
</evidence>
<dbReference type="EC" id="3.1.26.4" evidence="2"/>
<keyword evidence="11" id="KW-1185">Reference proteome</keyword>
<feature type="non-terminal residue" evidence="10">
    <location>
        <position position="1"/>
    </location>
</feature>
<dbReference type="OrthoDB" id="6773263at2759"/>